<evidence type="ECO:0000256" key="3">
    <source>
        <dbReference type="ARBA" id="ARBA00022771"/>
    </source>
</evidence>
<gene>
    <name evidence="6" type="ORF">F5878DRAFT_535271</name>
</gene>
<evidence type="ECO:0000256" key="1">
    <source>
        <dbReference type="ARBA" id="ARBA00004123"/>
    </source>
</evidence>
<dbReference type="PANTHER" id="PTHR46481">
    <property type="entry name" value="ZINC FINGER BED DOMAIN-CONTAINING PROTEIN 4"/>
    <property type="match status" value="1"/>
</dbReference>
<keyword evidence="2" id="KW-0479">Metal-binding</keyword>
<dbReference type="GO" id="GO:0008270">
    <property type="term" value="F:zinc ion binding"/>
    <property type="evidence" value="ECO:0007669"/>
    <property type="project" value="UniProtKB-KW"/>
</dbReference>
<reference evidence="6" key="1">
    <citation type="submission" date="2022-08" db="EMBL/GenBank/DDBJ databases">
        <authorList>
            <consortium name="DOE Joint Genome Institute"/>
            <person name="Min B."/>
            <person name="Riley R."/>
            <person name="Sierra-Patev S."/>
            <person name="Naranjo-Ortiz M."/>
            <person name="Looney B."/>
            <person name="Konkel Z."/>
            <person name="Slot J.C."/>
            <person name="Sakamoto Y."/>
            <person name="Steenwyk J.L."/>
            <person name="Rokas A."/>
            <person name="Carro J."/>
            <person name="Camarero S."/>
            <person name="Ferreira P."/>
            <person name="Molpeceres G."/>
            <person name="Ruiz-Duenas F.J."/>
            <person name="Serrano A."/>
            <person name="Henrissat B."/>
            <person name="Drula E."/>
            <person name="Hughes K.W."/>
            <person name="Mata J.L."/>
            <person name="Ishikawa N.K."/>
            <person name="Vargas-Isla R."/>
            <person name="Ushijima S."/>
            <person name="Smith C.A."/>
            <person name="Ahrendt S."/>
            <person name="Andreopoulos W."/>
            <person name="He G."/>
            <person name="Labutti K."/>
            <person name="Lipzen A."/>
            <person name="Ng V."/>
            <person name="Sandor L."/>
            <person name="Barry K."/>
            <person name="Martinez A.T."/>
            <person name="Xiao Y."/>
            <person name="Gibbons J.G."/>
            <person name="Terashima K."/>
            <person name="Hibbett D.S."/>
            <person name="Grigoriev I.V."/>
        </authorList>
    </citation>
    <scope>NUCLEOTIDE SEQUENCE</scope>
    <source>
        <strain evidence="6">TFB9207</strain>
    </source>
</reference>
<evidence type="ECO:0000256" key="2">
    <source>
        <dbReference type="ARBA" id="ARBA00022723"/>
    </source>
</evidence>
<comment type="subcellular location">
    <subcellularLocation>
        <location evidence="1">Nucleus</location>
    </subcellularLocation>
</comment>
<dbReference type="InterPro" id="IPR052035">
    <property type="entry name" value="ZnF_BED_domain_contain"/>
</dbReference>
<evidence type="ECO:0000313" key="7">
    <source>
        <dbReference type="Proteomes" id="UP001163846"/>
    </source>
</evidence>
<organism evidence="6 7">
    <name type="scientific">Lentinula raphanica</name>
    <dbReference type="NCBI Taxonomy" id="153919"/>
    <lineage>
        <taxon>Eukaryota</taxon>
        <taxon>Fungi</taxon>
        <taxon>Dikarya</taxon>
        <taxon>Basidiomycota</taxon>
        <taxon>Agaricomycotina</taxon>
        <taxon>Agaricomycetes</taxon>
        <taxon>Agaricomycetidae</taxon>
        <taxon>Agaricales</taxon>
        <taxon>Marasmiineae</taxon>
        <taxon>Omphalotaceae</taxon>
        <taxon>Lentinula</taxon>
    </lineage>
</organism>
<evidence type="ECO:0000256" key="5">
    <source>
        <dbReference type="ARBA" id="ARBA00023242"/>
    </source>
</evidence>
<evidence type="ECO:0000313" key="6">
    <source>
        <dbReference type="EMBL" id="KAJ3839626.1"/>
    </source>
</evidence>
<dbReference type="EMBL" id="MU806117">
    <property type="protein sequence ID" value="KAJ3839626.1"/>
    <property type="molecule type" value="Genomic_DNA"/>
</dbReference>
<dbReference type="InterPro" id="IPR012337">
    <property type="entry name" value="RNaseH-like_sf"/>
</dbReference>
<keyword evidence="4" id="KW-0862">Zinc</keyword>
<dbReference type="PANTHER" id="PTHR46481:SF10">
    <property type="entry name" value="ZINC FINGER BED DOMAIN-CONTAINING PROTEIN 39"/>
    <property type="match status" value="1"/>
</dbReference>
<proteinExistence type="predicted"/>
<dbReference type="SUPFAM" id="SSF53098">
    <property type="entry name" value="Ribonuclease H-like"/>
    <property type="match status" value="1"/>
</dbReference>
<protein>
    <submittedName>
        <fullName evidence="6">Uncharacterized protein</fullName>
    </submittedName>
</protein>
<name>A0AA38UFU4_9AGAR</name>
<evidence type="ECO:0000256" key="4">
    <source>
        <dbReference type="ARBA" id="ARBA00022833"/>
    </source>
</evidence>
<accession>A0AA38UFU4</accession>
<dbReference type="AlphaFoldDB" id="A0AA38UFU4"/>
<dbReference type="GO" id="GO:0005634">
    <property type="term" value="C:nucleus"/>
    <property type="evidence" value="ECO:0007669"/>
    <property type="project" value="UniProtKB-SubCell"/>
</dbReference>
<sequence>MRLIAAQIISCFPHVINIAVKTALSRIGDVELDDADNSLSKDLVGCARKLVNASRSLGKRRDALRDAILAIRRAQTSHEGNHHYLMREVVLLRDVDTRWSSTFLMVDRLLELYPAIKEITNSPENNELQSLLLEPFDLGVLLDIRFFLKTFHLVQELASAQKTPCLAIVLPLYEQLITNLRLLKNALPNLSHAIESALQKIHEYQDKCHSTNMYSFAMCMSQLVIFKFSFSLTWAVVVNPTCKLKWVEEHWTQSRALQAKEAIKETVRYKKLSEMLI</sequence>
<dbReference type="Proteomes" id="UP001163846">
    <property type="component" value="Unassembled WGS sequence"/>
</dbReference>
<comment type="caution">
    <text evidence="6">The sequence shown here is derived from an EMBL/GenBank/DDBJ whole genome shotgun (WGS) entry which is preliminary data.</text>
</comment>
<keyword evidence="7" id="KW-1185">Reference proteome</keyword>
<keyword evidence="5" id="KW-0539">Nucleus</keyword>
<keyword evidence="3" id="KW-0863">Zinc-finger</keyword>